<dbReference type="GO" id="GO:0005739">
    <property type="term" value="C:mitochondrion"/>
    <property type="evidence" value="ECO:0007669"/>
    <property type="project" value="EnsemblFungi"/>
</dbReference>
<dbReference type="VEuPathDB" id="FungiDB:T551_01795"/>
<evidence type="ECO:0000256" key="5">
    <source>
        <dbReference type="ARBA" id="ARBA00023211"/>
    </source>
</evidence>
<dbReference type="STRING" id="1408657.A0A0W4ZQ66"/>
<proteinExistence type="inferred from homology"/>
<dbReference type="Pfam" id="PF05195">
    <property type="entry name" value="AMP_N"/>
    <property type="match status" value="1"/>
</dbReference>
<dbReference type="InterPro" id="IPR007865">
    <property type="entry name" value="Aminopep_P_N"/>
</dbReference>
<dbReference type="OrthoDB" id="4215474at2759"/>
<dbReference type="Pfam" id="PF00557">
    <property type="entry name" value="Peptidase_M24"/>
    <property type="match status" value="1"/>
</dbReference>
<evidence type="ECO:0000313" key="8">
    <source>
        <dbReference type="Proteomes" id="UP000053447"/>
    </source>
</evidence>
<gene>
    <name evidence="7" type="ORF">T551_01795</name>
</gene>
<accession>A0A0W4ZQ66</accession>
<keyword evidence="8" id="KW-1185">Reference proteome</keyword>
<keyword evidence="4" id="KW-0378">Hydrolase</keyword>
<comment type="cofactor">
    <cofactor evidence="1">
        <name>Mn(2+)</name>
        <dbReference type="ChEBI" id="CHEBI:29035"/>
    </cofactor>
</comment>
<dbReference type="SMART" id="SM01011">
    <property type="entry name" value="AMP_N"/>
    <property type="match status" value="1"/>
</dbReference>
<evidence type="ECO:0000256" key="3">
    <source>
        <dbReference type="ARBA" id="ARBA00022723"/>
    </source>
</evidence>
<dbReference type="PANTHER" id="PTHR43226:SF4">
    <property type="entry name" value="XAA-PRO AMINOPEPTIDASE 3"/>
    <property type="match status" value="1"/>
</dbReference>
<dbReference type="Gene3D" id="3.90.230.10">
    <property type="entry name" value="Creatinase/methionine aminopeptidase superfamily"/>
    <property type="match status" value="1"/>
</dbReference>
<dbReference type="InterPro" id="IPR052433">
    <property type="entry name" value="X-Pro_dipept-like"/>
</dbReference>
<dbReference type="Gene3D" id="3.40.350.10">
    <property type="entry name" value="Creatinase/prolidase N-terminal domain"/>
    <property type="match status" value="1"/>
</dbReference>
<dbReference type="GeneID" id="28940313"/>
<dbReference type="GO" id="GO:0050821">
    <property type="term" value="P:protein stabilization"/>
    <property type="evidence" value="ECO:0007669"/>
    <property type="project" value="EnsemblFungi"/>
</dbReference>
<dbReference type="GO" id="GO:0005634">
    <property type="term" value="C:nucleus"/>
    <property type="evidence" value="ECO:0007669"/>
    <property type="project" value="EnsemblFungi"/>
</dbReference>
<sequence>MKTSSCITWFNSYSGMKIRSFARCSNFYTHFIIKRTFYGQSTHVTHPHLIGPNDLTPGISVTEYACRRAKLASSLPANSLVVLIGACLKYKTVSSFYFFHQSPNFFYLTGVNEPWTIFVMERDNSASGFQSYLFIRDKDPAIERWEGLRTGVEAAKTLFSIDNVYDFQEADHILGQRMQHASQIYVDYPLRPSIAPGKIDPKISSILNKCCERLESYSTLSIAPWIHQLREIKSPAELKLMKHAACSSAAAFNIAMQIPVTTERLLWAKLLYEFKIRDCEEAYVPVIAGGKNALIIHYTMNNMQLREGDLVLVDAGGEYGNYVTDITRTWPVNGVFSAAQKDLYQAVLNVQKACIQLCSEKHRISLNMIHQHSVQLLKEELKCLGFHVSYSDLDHILYPHHIGHQIGILFIIGKPLKENQTITIEPGIYVPDLPQFPKHFRGIGIRIEDSILVGKKEPVILSKNAVKEISDIEEMCNRHT</sequence>
<evidence type="ECO:0000256" key="1">
    <source>
        <dbReference type="ARBA" id="ARBA00001936"/>
    </source>
</evidence>
<dbReference type="GO" id="GO:0016485">
    <property type="term" value="P:protein processing"/>
    <property type="evidence" value="ECO:0007669"/>
    <property type="project" value="EnsemblFungi"/>
</dbReference>
<dbReference type="RefSeq" id="XP_018229803.1">
    <property type="nucleotide sequence ID" value="XM_018374058.1"/>
</dbReference>
<comment type="similarity">
    <text evidence="2">Belongs to the peptidase M24B family.</text>
</comment>
<dbReference type="InterPro" id="IPR036005">
    <property type="entry name" value="Creatinase/aminopeptidase-like"/>
</dbReference>
<reference evidence="8" key="1">
    <citation type="journal article" date="2016" name="Nat. Commun.">
        <title>Genome analysis of three Pneumocystis species reveals adaptation mechanisms to life exclusively in mammalian hosts.</title>
        <authorList>
            <person name="Ma L."/>
            <person name="Chen Z."/>
            <person name="Huang D.W."/>
            <person name="Kutty G."/>
            <person name="Ishihara M."/>
            <person name="Wang H."/>
            <person name="Abouelleil A."/>
            <person name="Bishop L."/>
            <person name="Davey E."/>
            <person name="Deng R."/>
            <person name="Deng X."/>
            <person name="Fan L."/>
            <person name="Fantoni G."/>
            <person name="Fitzgerald M."/>
            <person name="Gogineni E."/>
            <person name="Goldberg J.M."/>
            <person name="Handley G."/>
            <person name="Hu X."/>
            <person name="Huber C."/>
            <person name="Jiao X."/>
            <person name="Jones K."/>
            <person name="Levin J.Z."/>
            <person name="Liu Y."/>
            <person name="Macdonald P."/>
            <person name="Melnikov A."/>
            <person name="Raley C."/>
            <person name="Sassi M."/>
            <person name="Sherman B.T."/>
            <person name="Song X."/>
            <person name="Sykes S."/>
            <person name="Tran B."/>
            <person name="Walsh L."/>
            <person name="Xia Y."/>
            <person name="Yang J."/>
            <person name="Young S."/>
            <person name="Zeng Q."/>
            <person name="Zheng X."/>
            <person name="Stephens R."/>
            <person name="Nusbaum C."/>
            <person name="Birren B.W."/>
            <person name="Azadi P."/>
            <person name="Lempicki R.A."/>
            <person name="Cuomo C.A."/>
            <person name="Kovacs J.A."/>
        </authorList>
    </citation>
    <scope>NUCLEOTIDE SEQUENCE [LARGE SCALE GENOMIC DNA]</scope>
    <source>
        <strain evidence="8">RU7</strain>
    </source>
</reference>
<evidence type="ECO:0000259" key="6">
    <source>
        <dbReference type="SMART" id="SM01011"/>
    </source>
</evidence>
<dbReference type="InterPro" id="IPR000994">
    <property type="entry name" value="Pept_M24"/>
</dbReference>
<dbReference type="InterPro" id="IPR029149">
    <property type="entry name" value="Creatin/AminoP/Spt16_N"/>
</dbReference>
<dbReference type="SUPFAM" id="SSF53092">
    <property type="entry name" value="Creatinase/prolidase N-terminal domain"/>
    <property type="match status" value="1"/>
</dbReference>
<evidence type="ECO:0000256" key="4">
    <source>
        <dbReference type="ARBA" id="ARBA00022801"/>
    </source>
</evidence>
<evidence type="ECO:0000256" key="2">
    <source>
        <dbReference type="ARBA" id="ARBA00008766"/>
    </source>
</evidence>
<dbReference type="PANTHER" id="PTHR43226">
    <property type="entry name" value="XAA-PRO AMINOPEPTIDASE 3"/>
    <property type="match status" value="1"/>
</dbReference>
<feature type="domain" description="Aminopeptidase P N-terminal" evidence="6">
    <location>
        <begin position="59"/>
        <end position="195"/>
    </location>
</feature>
<keyword evidence="5" id="KW-0464">Manganese</keyword>
<protein>
    <recommendedName>
        <fullName evidence="6">Aminopeptidase P N-terminal domain-containing protein</fullName>
    </recommendedName>
</protein>
<dbReference type="AlphaFoldDB" id="A0A0W4ZQ66"/>
<dbReference type="GO" id="GO:0030145">
    <property type="term" value="F:manganese ion binding"/>
    <property type="evidence" value="ECO:0007669"/>
    <property type="project" value="InterPro"/>
</dbReference>
<evidence type="ECO:0000313" key="7">
    <source>
        <dbReference type="EMBL" id="KTW30512.1"/>
    </source>
</evidence>
<comment type="caution">
    <text evidence="7">The sequence shown here is derived from an EMBL/GenBank/DDBJ whole genome shotgun (WGS) entry which is preliminary data.</text>
</comment>
<dbReference type="GO" id="GO:0070006">
    <property type="term" value="F:metalloaminopeptidase activity"/>
    <property type="evidence" value="ECO:0007669"/>
    <property type="project" value="InterPro"/>
</dbReference>
<keyword evidence="3" id="KW-0479">Metal-binding</keyword>
<organism evidence="7 8">
    <name type="scientific">Pneumocystis jirovecii (strain RU7)</name>
    <name type="common">Human pneumocystis pneumonia agent</name>
    <dbReference type="NCBI Taxonomy" id="1408657"/>
    <lineage>
        <taxon>Eukaryota</taxon>
        <taxon>Fungi</taxon>
        <taxon>Dikarya</taxon>
        <taxon>Ascomycota</taxon>
        <taxon>Taphrinomycotina</taxon>
        <taxon>Pneumocystomycetes</taxon>
        <taxon>Pneumocystaceae</taxon>
        <taxon>Pneumocystis</taxon>
    </lineage>
</organism>
<dbReference type="EMBL" id="LFWA01000007">
    <property type="protein sequence ID" value="KTW30512.1"/>
    <property type="molecule type" value="Genomic_DNA"/>
</dbReference>
<name>A0A0W4ZQ66_PNEJ7</name>
<dbReference type="Proteomes" id="UP000053447">
    <property type="component" value="Unassembled WGS sequence"/>
</dbReference>
<dbReference type="SUPFAM" id="SSF55920">
    <property type="entry name" value="Creatinase/aminopeptidase"/>
    <property type="match status" value="1"/>
</dbReference>